<gene>
    <name evidence="1" type="ORF">CM19_03130</name>
</gene>
<dbReference type="PANTHER" id="PTHR38588">
    <property type="entry name" value="BLL0334 PROTEIN"/>
    <property type="match status" value="1"/>
</dbReference>
<comment type="caution">
    <text evidence="1">The sequence shown here is derived from an EMBL/GenBank/DDBJ whole genome shotgun (WGS) entry which is preliminary data.</text>
</comment>
<proteinExistence type="predicted"/>
<dbReference type="SUPFAM" id="SSF55961">
    <property type="entry name" value="Bet v1-like"/>
    <property type="match status" value="1"/>
</dbReference>
<dbReference type="Pfam" id="PF06240">
    <property type="entry name" value="COXG"/>
    <property type="match status" value="1"/>
</dbReference>
<protein>
    <submittedName>
        <fullName evidence="1">Carbon monoxide dehydrogenase</fullName>
    </submittedName>
</protein>
<evidence type="ECO:0000313" key="2">
    <source>
        <dbReference type="Proteomes" id="UP000024332"/>
    </source>
</evidence>
<dbReference type="InterPro" id="IPR010419">
    <property type="entry name" value="CO_DH_gsu"/>
</dbReference>
<dbReference type="EMBL" id="JFZT01000019">
    <property type="protein sequence ID" value="EZQ10840.1"/>
    <property type="molecule type" value="Genomic_DNA"/>
</dbReference>
<dbReference type="RefSeq" id="WP_048098938.1">
    <property type="nucleotide sequence ID" value="NZ_JFZT01000019.1"/>
</dbReference>
<evidence type="ECO:0000313" key="1">
    <source>
        <dbReference type="EMBL" id="EZQ10840.1"/>
    </source>
</evidence>
<dbReference type="STRING" id="1160895.CM19_03130"/>
<dbReference type="Gene3D" id="3.30.530.20">
    <property type="match status" value="1"/>
</dbReference>
<dbReference type="AlphaFoldDB" id="A0A031LSV0"/>
<organism evidence="1 2">
    <name type="scientific">Candidatus Acidianus copahuensis</name>
    <dbReference type="NCBI Taxonomy" id="1160895"/>
    <lineage>
        <taxon>Archaea</taxon>
        <taxon>Thermoproteota</taxon>
        <taxon>Thermoprotei</taxon>
        <taxon>Sulfolobales</taxon>
        <taxon>Sulfolobaceae</taxon>
        <taxon>Acidianus</taxon>
    </lineage>
</organism>
<dbReference type="InterPro" id="IPR023393">
    <property type="entry name" value="START-like_dom_sf"/>
</dbReference>
<dbReference type="PANTHER" id="PTHR38588:SF1">
    <property type="entry name" value="BLL0334 PROTEIN"/>
    <property type="match status" value="1"/>
</dbReference>
<keyword evidence="2" id="KW-1185">Reference proteome</keyword>
<reference evidence="1 2" key="1">
    <citation type="submission" date="2014-03" db="EMBL/GenBank/DDBJ databases">
        <title>Draft genome sequence of the novel thermoacidophilic archaea Acidianus copahuensis ALE1 strain, isolated from Copahue volcanic area in Neuquen Argentina.</title>
        <authorList>
            <person name="Urbieta M.S."/>
            <person name="Rascovan N."/>
            <person name="Castro C."/>
            <person name="Revale S."/>
            <person name="Giaveno M.A."/>
            <person name="Vazquez M.P."/>
            <person name="Donati E.R."/>
        </authorList>
    </citation>
    <scope>NUCLEOTIDE SEQUENCE [LARGE SCALE GENOMIC DNA]</scope>
    <source>
        <strain evidence="1 2">ALE1</strain>
    </source>
</reference>
<name>A0A031LSV0_9CREN</name>
<dbReference type="Proteomes" id="UP000024332">
    <property type="component" value="Unassembled WGS sequence"/>
</dbReference>
<accession>A0A031LSV0</accession>
<dbReference type="CDD" id="cd05018">
    <property type="entry name" value="CoxG"/>
    <property type="match status" value="1"/>
</dbReference>
<dbReference type="OrthoDB" id="25755at2157"/>
<sequence length="141" mass="15407">MRYQGSVEVNSSKKEIMSLVNNFEEVVYCFPGIKNVSKEGDSYKVVGSAGIGFIKGEYKASLKFINVTENGFQISAKGNGMNSNVDVEAKVQVEDKKISYDAEVKVSGVLASVGARLMEPALNKMIGELFECIKSKVEKHV</sequence>